<organism evidence="2 3">
    <name type="scientific">Alectoria fallacina</name>
    <dbReference type="NCBI Taxonomy" id="1903189"/>
    <lineage>
        <taxon>Eukaryota</taxon>
        <taxon>Fungi</taxon>
        <taxon>Dikarya</taxon>
        <taxon>Ascomycota</taxon>
        <taxon>Pezizomycotina</taxon>
        <taxon>Lecanoromycetes</taxon>
        <taxon>OSLEUM clade</taxon>
        <taxon>Lecanoromycetidae</taxon>
        <taxon>Lecanorales</taxon>
        <taxon>Lecanorineae</taxon>
        <taxon>Parmeliaceae</taxon>
        <taxon>Alectoria</taxon>
    </lineage>
</organism>
<feature type="compositionally biased region" description="Basic and acidic residues" evidence="1">
    <location>
        <begin position="221"/>
        <end position="238"/>
    </location>
</feature>
<keyword evidence="3" id="KW-1185">Reference proteome</keyword>
<accession>A0A8H3JAF1</accession>
<dbReference type="AlphaFoldDB" id="A0A8H3JAF1"/>
<evidence type="ECO:0000256" key="1">
    <source>
        <dbReference type="SAM" id="MobiDB-lite"/>
    </source>
</evidence>
<protein>
    <submittedName>
        <fullName evidence="2">Uncharacterized protein</fullName>
    </submittedName>
</protein>
<proteinExistence type="predicted"/>
<gene>
    <name evidence="2" type="ORF">ALECFALPRED_001634</name>
</gene>
<reference evidence="2" key="1">
    <citation type="submission" date="2021-03" db="EMBL/GenBank/DDBJ databases">
        <authorList>
            <person name="Tagirdzhanova G."/>
        </authorList>
    </citation>
    <scope>NUCLEOTIDE SEQUENCE</scope>
</reference>
<name>A0A8H3JAF1_9LECA</name>
<dbReference type="EMBL" id="CAJPDR010001398">
    <property type="protein sequence ID" value="CAF9943866.1"/>
    <property type="molecule type" value="Genomic_DNA"/>
</dbReference>
<feature type="region of interest" description="Disordered" evidence="1">
    <location>
        <begin position="221"/>
        <end position="252"/>
    </location>
</feature>
<comment type="caution">
    <text evidence="2">The sequence shown here is derived from an EMBL/GenBank/DDBJ whole genome shotgun (WGS) entry which is preliminary data.</text>
</comment>
<dbReference type="OrthoDB" id="10551608at2759"/>
<evidence type="ECO:0000313" key="3">
    <source>
        <dbReference type="Proteomes" id="UP000664203"/>
    </source>
</evidence>
<dbReference type="Proteomes" id="UP000664203">
    <property type="component" value="Unassembled WGS sequence"/>
</dbReference>
<evidence type="ECO:0000313" key="2">
    <source>
        <dbReference type="EMBL" id="CAF9943866.1"/>
    </source>
</evidence>
<sequence length="252" mass="28516">MKLGLGIHRLMGCADFVFPVESACWGNMYIEPLESHQGDSIIQSQVQNSALQILPSRSSNNQRIRDRSQTPSFEYFRPENIDQNQANIQHQKFIKMCHKNRGPRCSTCHKPAPRHRCHCPAKYASFPTVTTQHDGLPTYAAMIDPQPPTSTLLPVSQQSRCGGGGYGGCGYQKHQCRGPIRLLVGLVIRKVQEKKGEKRLAANWSDERDDEVQELGIVETVDEKQKEEREVKEEKKDEDVEVLTKSVRSMSL</sequence>